<sequence length="45" mass="4950">MDTQHIAAIKKKTASLEEDPHQKKASIINDTGFFLSIHHGHPAQG</sequence>
<reference evidence="1 2" key="1">
    <citation type="journal article" date="2013" name="ISME J.">
        <title>By their genes ye shall know them: genomic signatures of predatory bacteria.</title>
        <authorList>
            <person name="Pasternak Z."/>
            <person name="Pietrokovski S."/>
            <person name="Rotem O."/>
            <person name="Gophna U."/>
            <person name="Lurie-Weinberger M.N."/>
            <person name="Jurkevitch E."/>
        </authorList>
    </citation>
    <scope>NUCLEOTIDE SEQUENCE [LARGE SCALE GENOMIC DNA]</scope>
    <source>
        <strain evidence="1">EPB</strain>
    </source>
</reference>
<dbReference type="KEGG" id="man:A11S_77"/>
<organism evidence="1 2">
    <name type="scientific">Micavibrio aeruginosavorus EPB</name>
    <dbReference type="NCBI Taxonomy" id="349215"/>
    <lineage>
        <taxon>Bacteria</taxon>
        <taxon>Pseudomonadati</taxon>
        <taxon>Bdellovibrionota</taxon>
        <taxon>Bdellovibrionia</taxon>
        <taxon>Bdellovibrionales</taxon>
        <taxon>Pseudobdellovibrionaceae</taxon>
        <taxon>Micavibrio</taxon>
    </lineage>
</organism>
<protein>
    <submittedName>
        <fullName evidence="1">Uncharacterized protein</fullName>
    </submittedName>
</protein>
<proteinExistence type="predicted"/>
<dbReference type="AlphaFoldDB" id="M4VUN3"/>
<accession>M4VUN3</accession>
<dbReference type="Proteomes" id="UP000011932">
    <property type="component" value="Chromosome"/>
</dbReference>
<evidence type="ECO:0000313" key="2">
    <source>
        <dbReference type="Proteomes" id="UP000011932"/>
    </source>
</evidence>
<dbReference type="EMBL" id="CP003538">
    <property type="protein sequence ID" value="AGH96914.1"/>
    <property type="molecule type" value="Genomic_DNA"/>
</dbReference>
<name>M4VUN3_9BACT</name>
<dbReference type="HOGENOM" id="CLU_3201985_0_0_5"/>
<evidence type="ECO:0000313" key="1">
    <source>
        <dbReference type="EMBL" id="AGH96914.1"/>
    </source>
</evidence>
<gene>
    <name evidence="1" type="ORF">A11S_77</name>
</gene>